<protein>
    <recommendedName>
        <fullName evidence="11">Protein TolR</fullName>
    </recommendedName>
</protein>
<evidence type="ECO:0000256" key="5">
    <source>
        <dbReference type="ARBA" id="ARBA00022989"/>
    </source>
</evidence>
<keyword evidence="3" id="KW-1003">Cell membrane</keyword>
<dbReference type="Proteomes" id="UP000182798">
    <property type="component" value="Unassembled WGS sequence"/>
</dbReference>
<keyword evidence="4 7" id="KW-0812">Transmembrane</keyword>
<evidence type="ECO:0000256" key="1">
    <source>
        <dbReference type="ARBA" id="ARBA00004162"/>
    </source>
</evidence>
<dbReference type="PANTHER" id="PTHR30558">
    <property type="entry name" value="EXBD MEMBRANE COMPONENT OF PMF-DRIVEN MACROMOLECULE IMPORT SYSTEM"/>
    <property type="match status" value="1"/>
</dbReference>
<dbReference type="RefSeq" id="WP_071564772.1">
    <property type="nucleotide sequence ID" value="NZ_CAESAR020000105.1"/>
</dbReference>
<dbReference type="Pfam" id="PF02472">
    <property type="entry name" value="ExbD"/>
    <property type="match status" value="1"/>
</dbReference>
<organism evidence="9 10">
    <name type="scientific">Bathymodiolus thermophilus thioautotrophic gill symbiont</name>
    <dbReference type="NCBI Taxonomy" id="2360"/>
    <lineage>
        <taxon>Bacteria</taxon>
        <taxon>Pseudomonadati</taxon>
        <taxon>Pseudomonadota</taxon>
        <taxon>Gammaproteobacteria</taxon>
        <taxon>sulfur-oxidizing symbionts</taxon>
    </lineage>
</organism>
<feature type="transmembrane region" description="Helical" evidence="8">
    <location>
        <begin position="21"/>
        <end position="39"/>
    </location>
</feature>
<accession>A0A1J5U7H1</accession>
<dbReference type="AlphaFoldDB" id="A0A1J5U7H1"/>
<dbReference type="EMBL" id="MIQH01000729">
    <property type="protein sequence ID" value="OIR24321.1"/>
    <property type="molecule type" value="Genomic_DNA"/>
</dbReference>
<dbReference type="Gene3D" id="3.30.420.270">
    <property type="match status" value="1"/>
</dbReference>
<evidence type="ECO:0008006" key="11">
    <source>
        <dbReference type="Google" id="ProtNLM"/>
    </source>
</evidence>
<dbReference type="GO" id="GO:0005886">
    <property type="term" value="C:plasma membrane"/>
    <property type="evidence" value="ECO:0007669"/>
    <property type="project" value="UniProtKB-SubCell"/>
</dbReference>
<keyword evidence="7" id="KW-0653">Protein transport</keyword>
<evidence type="ECO:0000313" key="10">
    <source>
        <dbReference type="Proteomes" id="UP000182798"/>
    </source>
</evidence>
<proteinExistence type="inferred from homology"/>
<keyword evidence="6 8" id="KW-0472">Membrane</keyword>
<dbReference type="InterPro" id="IPR003400">
    <property type="entry name" value="ExbD"/>
</dbReference>
<dbReference type="PANTHER" id="PTHR30558:SF7">
    <property type="entry name" value="TOL-PAL SYSTEM PROTEIN TOLR"/>
    <property type="match status" value="1"/>
</dbReference>
<keyword evidence="5 8" id="KW-1133">Transmembrane helix</keyword>
<dbReference type="GO" id="GO:0015031">
    <property type="term" value="P:protein transport"/>
    <property type="evidence" value="ECO:0007669"/>
    <property type="project" value="UniProtKB-KW"/>
</dbReference>
<name>A0A1J5U7H1_9GAMM</name>
<evidence type="ECO:0000256" key="4">
    <source>
        <dbReference type="ARBA" id="ARBA00022692"/>
    </source>
</evidence>
<gene>
    <name evidence="9" type="ORF">BGC33_14555</name>
</gene>
<evidence type="ECO:0000256" key="3">
    <source>
        <dbReference type="ARBA" id="ARBA00022475"/>
    </source>
</evidence>
<keyword evidence="7" id="KW-0813">Transport</keyword>
<evidence type="ECO:0000313" key="9">
    <source>
        <dbReference type="EMBL" id="OIR24321.1"/>
    </source>
</evidence>
<dbReference type="GO" id="GO:0022857">
    <property type="term" value="F:transmembrane transporter activity"/>
    <property type="evidence" value="ECO:0007669"/>
    <property type="project" value="InterPro"/>
</dbReference>
<evidence type="ECO:0000256" key="8">
    <source>
        <dbReference type="SAM" id="Phobius"/>
    </source>
</evidence>
<evidence type="ECO:0000256" key="6">
    <source>
        <dbReference type="ARBA" id="ARBA00023136"/>
    </source>
</evidence>
<dbReference type="OrthoDB" id="9798629at2"/>
<comment type="subcellular location">
    <subcellularLocation>
        <location evidence="1">Cell membrane</location>
        <topology evidence="1">Single-pass membrane protein</topology>
    </subcellularLocation>
    <subcellularLocation>
        <location evidence="7">Cell membrane</location>
        <topology evidence="7">Single-pass type II membrane protein</topology>
    </subcellularLocation>
</comment>
<evidence type="ECO:0000256" key="2">
    <source>
        <dbReference type="ARBA" id="ARBA00005811"/>
    </source>
</evidence>
<comment type="caution">
    <text evidence="9">The sequence shown here is derived from an EMBL/GenBank/DDBJ whole genome shotgun (WGS) entry which is preliminary data.</text>
</comment>
<sequence length="140" mass="15669">MITLPKRSRANVDANINIVPYIDVMLVLLVIFMMTTPIIEQGIEVDLALMDDVDVMELTHIAPVIISMDKHGVLYIGASKIPATPEQVVAEIKVEMELNSNLKLKVLIRPDKGVKLEKYVELLKFIQKNTDIESVGMIGR</sequence>
<reference evidence="10" key="1">
    <citation type="submission" date="2016-09" db="EMBL/GenBank/DDBJ databases">
        <title>Genome Sequence of Bathymodiolus thermophilus sulfur-oxidizing gill endosymbiont.</title>
        <authorList>
            <person name="Ponnudurai R."/>
            <person name="Kleiner M."/>
            <person name="Sayavedra L."/>
            <person name="Thuermer A."/>
            <person name="Felbeck H."/>
            <person name="Schlueter R."/>
            <person name="Schweder T."/>
            <person name="Markert S."/>
        </authorList>
    </citation>
    <scope>NUCLEOTIDE SEQUENCE [LARGE SCALE GENOMIC DNA]</scope>
    <source>
        <strain evidence="10">BAT/CrabSpa'14</strain>
    </source>
</reference>
<comment type="similarity">
    <text evidence="2 7">Belongs to the ExbD/TolR family.</text>
</comment>
<evidence type="ECO:0000256" key="7">
    <source>
        <dbReference type="RuleBase" id="RU003879"/>
    </source>
</evidence>